<dbReference type="Pfam" id="PF12508">
    <property type="entry name" value="Transposon_TraM"/>
    <property type="match status" value="1"/>
</dbReference>
<protein>
    <submittedName>
        <fullName evidence="4">Conjugative transposon protein TraM</fullName>
    </submittedName>
</protein>
<sequence length="342" mass="37753">MRNNPMMNSKKRFYFMAAALFMAGVLILLIIMDSPAPDMKKQEVVLRADTKDITIDDMMKNLDGKKLSSTSEQLPLRESASQEHSDVYVDDPEKIARVQELIRANEAGISSGIEDMERERSGKGTADRVTEKVSVRSEEVRTTQSDTSKEEKADGIEKDTIEPKSLIPEKPSPFNSISLVHSKHKNVIKAYVYSEQTVEEGNTLELRLGEEAVSDNGILIPKNSPVFGEVTRVDGKRVIVKIDNINYQDNILPFKKVVYSKDALPGIYVPDNPKAEVAKDVFGGALDGLPSNVPGLETASRVAGVVASTAAAAGKQAMSKNVRKVRVTIKTNYEIFLRPEQK</sequence>
<name>A0AAE6EX62_BACFG</name>
<evidence type="ECO:0000256" key="2">
    <source>
        <dbReference type="SAM" id="Phobius"/>
    </source>
</evidence>
<evidence type="ECO:0000259" key="3">
    <source>
        <dbReference type="Pfam" id="PF12508"/>
    </source>
</evidence>
<proteinExistence type="predicted"/>
<dbReference type="AlphaFoldDB" id="A0AAE6EX62"/>
<geneLocation type="plasmid" evidence="4 5">
    <name>pBFS01_1</name>
</geneLocation>
<dbReference type="Proteomes" id="UP000036847">
    <property type="component" value="Plasmid pBFS01_1"/>
</dbReference>
<keyword evidence="2" id="KW-0472">Membrane</keyword>
<feature type="transmembrane region" description="Helical" evidence="2">
    <location>
        <begin position="12"/>
        <end position="32"/>
    </location>
</feature>
<organism evidence="4 5">
    <name type="scientific">Bacteroides fragilis</name>
    <dbReference type="NCBI Taxonomy" id="817"/>
    <lineage>
        <taxon>Bacteria</taxon>
        <taxon>Pseudomonadati</taxon>
        <taxon>Bacteroidota</taxon>
        <taxon>Bacteroidia</taxon>
        <taxon>Bacteroidales</taxon>
        <taxon>Bacteroidaceae</taxon>
        <taxon>Bacteroides</taxon>
    </lineage>
</organism>
<accession>A0AAE6EX62</accession>
<reference evidence="4 5" key="1">
    <citation type="submission" date="2019-03" db="EMBL/GenBank/DDBJ databases">
        <title>Complete genome assembly of MDR B. fragilis.</title>
        <authorList>
            <person name="Sydenham T.V."/>
            <person name="Hasman H."/>
            <person name="Justesen U.S."/>
        </authorList>
    </citation>
    <scope>NUCLEOTIDE SEQUENCE [LARGE SCALE GENOMIC DNA]</scope>
    <source>
        <strain evidence="4 5">DCMSKEJBY0001B</strain>
        <plasmid evidence="4 5">pBFS01_1</plasmid>
    </source>
</reference>
<keyword evidence="4" id="KW-0614">Plasmid</keyword>
<keyword evidence="2" id="KW-0812">Transmembrane</keyword>
<evidence type="ECO:0000313" key="5">
    <source>
        <dbReference type="Proteomes" id="UP000036847"/>
    </source>
</evidence>
<gene>
    <name evidence="4" type="primary">traM</name>
    <name evidence="4" type="ORF">EC80_023330</name>
</gene>
<evidence type="ECO:0000256" key="1">
    <source>
        <dbReference type="SAM" id="MobiDB-lite"/>
    </source>
</evidence>
<evidence type="ECO:0000313" key="4">
    <source>
        <dbReference type="EMBL" id="QCQ47730.1"/>
    </source>
</evidence>
<feature type="region of interest" description="Disordered" evidence="1">
    <location>
        <begin position="64"/>
        <end position="86"/>
    </location>
</feature>
<keyword evidence="2" id="KW-1133">Transmembrane helix</keyword>
<feature type="domain" description="Conjugative transposon TraM C-terminal" evidence="3">
    <location>
        <begin position="188"/>
        <end position="338"/>
    </location>
</feature>
<dbReference type="InterPro" id="IPR055407">
    <property type="entry name" value="TraM_C"/>
</dbReference>
<dbReference type="EMBL" id="CP036547">
    <property type="protein sequence ID" value="QCQ47730.1"/>
    <property type="molecule type" value="Genomic_DNA"/>
</dbReference>
<feature type="region of interest" description="Disordered" evidence="1">
    <location>
        <begin position="115"/>
        <end position="156"/>
    </location>
</feature>